<dbReference type="AlphaFoldDB" id="A0A9W6XQL4"/>
<organism evidence="2 3">
    <name type="scientific">Phytophthora fragariaefolia</name>
    <dbReference type="NCBI Taxonomy" id="1490495"/>
    <lineage>
        <taxon>Eukaryota</taxon>
        <taxon>Sar</taxon>
        <taxon>Stramenopiles</taxon>
        <taxon>Oomycota</taxon>
        <taxon>Peronosporomycetes</taxon>
        <taxon>Peronosporales</taxon>
        <taxon>Peronosporaceae</taxon>
        <taxon>Phytophthora</taxon>
    </lineage>
</organism>
<reference evidence="2" key="1">
    <citation type="submission" date="2023-04" db="EMBL/GenBank/DDBJ databases">
        <title>Phytophthora fragariaefolia NBRC 109709.</title>
        <authorList>
            <person name="Ichikawa N."/>
            <person name="Sato H."/>
            <person name="Tonouchi N."/>
        </authorList>
    </citation>
    <scope>NUCLEOTIDE SEQUENCE</scope>
    <source>
        <strain evidence="2">NBRC 109709</strain>
    </source>
</reference>
<dbReference type="Gene3D" id="3.30.420.10">
    <property type="entry name" value="Ribonuclease H-like superfamily/Ribonuclease H"/>
    <property type="match status" value="1"/>
</dbReference>
<proteinExistence type="predicted"/>
<dbReference type="EMBL" id="BSXT01001719">
    <property type="protein sequence ID" value="GMF44638.1"/>
    <property type="molecule type" value="Genomic_DNA"/>
</dbReference>
<dbReference type="Proteomes" id="UP001165121">
    <property type="component" value="Unassembled WGS sequence"/>
</dbReference>
<gene>
    <name evidence="2" type="ORF">Pfra01_001564200</name>
</gene>
<evidence type="ECO:0000256" key="1">
    <source>
        <dbReference type="SAM" id="MobiDB-lite"/>
    </source>
</evidence>
<dbReference type="InterPro" id="IPR036397">
    <property type="entry name" value="RNaseH_sf"/>
</dbReference>
<feature type="region of interest" description="Disordered" evidence="1">
    <location>
        <begin position="1"/>
        <end position="20"/>
    </location>
</feature>
<sequence length="227" mass="25900">MERSGRYASPPRSGCSGRPALDHSQKLQRLRGVDVEERSTARSAAAACGMAPTTLFEQLRQGKLRKFTSVVKPVLTEANKHQRLKISLTHIDPDTMMFDTMMDTVHVDEKLFYITQPSRHFLLLPDEAEPIRRLRSKRYITKVMFLSAEGRPRYDSDTKQVCLGKLGIWSFVEWAPAQRPSARHLAGTIVTKETSVIKSSYRTMLISNQYVLVGLEQRMTPPFSFKR</sequence>
<protein>
    <submittedName>
        <fullName evidence="2">Unnamed protein product</fullName>
    </submittedName>
</protein>
<accession>A0A9W6XQL4</accession>
<evidence type="ECO:0000313" key="3">
    <source>
        <dbReference type="Proteomes" id="UP001165121"/>
    </source>
</evidence>
<dbReference type="OrthoDB" id="74246at2759"/>
<evidence type="ECO:0000313" key="2">
    <source>
        <dbReference type="EMBL" id="GMF44638.1"/>
    </source>
</evidence>
<dbReference type="GO" id="GO:0003676">
    <property type="term" value="F:nucleic acid binding"/>
    <property type="evidence" value="ECO:0007669"/>
    <property type="project" value="InterPro"/>
</dbReference>
<keyword evidence="3" id="KW-1185">Reference proteome</keyword>
<comment type="caution">
    <text evidence="2">The sequence shown here is derived from an EMBL/GenBank/DDBJ whole genome shotgun (WGS) entry which is preliminary data.</text>
</comment>
<name>A0A9W6XQL4_9STRA</name>
<dbReference type="PANTHER" id="PTHR47169:SF2">
    <property type="entry name" value="OS01G0541250 PROTEIN"/>
    <property type="match status" value="1"/>
</dbReference>
<dbReference type="PANTHER" id="PTHR47169">
    <property type="entry name" value="OS01G0541250 PROTEIN"/>
    <property type="match status" value="1"/>
</dbReference>